<evidence type="ECO:0000256" key="1">
    <source>
        <dbReference type="SAM" id="MobiDB-lite"/>
    </source>
</evidence>
<feature type="region of interest" description="Disordered" evidence="1">
    <location>
        <begin position="1"/>
        <end position="22"/>
    </location>
</feature>
<sequence length="67" mass="6998">MGGLEQGGRAAGRDEEPLTADHADQVVVVEETGVVGVHGPIVSNHLLESPERAGTVKPDDIRVADWG</sequence>
<comment type="caution">
    <text evidence="2">The sequence shown here is derived from an EMBL/GenBank/DDBJ whole genome shotgun (WGS) entry which is preliminary data.</text>
</comment>
<evidence type="ECO:0000313" key="3">
    <source>
        <dbReference type="Proteomes" id="UP001165135"/>
    </source>
</evidence>
<dbReference type="Proteomes" id="UP001165135">
    <property type="component" value="Unassembled WGS sequence"/>
</dbReference>
<dbReference type="EMBL" id="BSTJ01000003">
    <property type="protein sequence ID" value="GLY74787.1"/>
    <property type="molecule type" value="Genomic_DNA"/>
</dbReference>
<feature type="compositionally biased region" description="Basic and acidic residues" evidence="1">
    <location>
        <begin position="11"/>
        <end position="22"/>
    </location>
</feature>
<dbReference type="AlphaFoldDB" id="A0A9W6RIQ6"/>
<proteinExistence type="predicted"/>
<gene>
    <name evidence="2" type="ORF">Airi01_030540</name>
</gene>
<reference evidence="2" key="1">
    <citation type="submission" date="2023-03" db="EMBL/GenBank/DDBJ databases">
        <title>Actinoallomurus iriomotensis NBRC 103681.</title>
        <authorList>
            <person name="Ichikawa N."/>
            <person name="Sato H."/>
            <person name="Tonouchi N."/>
        </authorList>
    </citation>
    <scope>NUCLEOTIDE SEQUENCE</scope>
    <source>
        <strain evidence="2">NBRC 103681</strain>
    </source>
</reference>
<name>A0A9W6RIQ6_9ACTN</name>
<organism evidence="2 3">
    <name type="scientific">Actinoallomurus iriomotensis</name>
    <dbReference type="NCBI Taxonomy" id="478107"/>
    <lineage>
        <taxon>Bacteria</taxon>
        <taxon>Bacillati</taxon>
        <taxon>Actinomycetota</taxon>
        <taxon>Actinomycetes</taxon>
        <taxon>Streptosporangiales</taxon>
        <taxon>Thermomonosporaceae</taxon>
        <taxon>Actinoallomurus</taxon>
    </lineage>
</organism>
<evidence type="ECO:0000313" key="2">
    <source>
        <dbReference type="EMBL" id="GLY74787.1"/>
    </source>
</evidence>
<feature type="compositionally biased region" description="Gly residues" evidence="1">
    <location>
        <begin position="1"/>
        <end position="10"/>
    </location>
</feature>
<accession>A0A9W6RIQ6</accession>
<protein>
    <submittedName>
        <fullName evidence="2">Uncharacterized protein</fullName>
    </submittedName>
</protein>